<name>A0A6P7SNJ1_9MOLL</name>
<dbReference type="PANTHER" id="PTHR45913:SF19">
    <property type="entry name" value="LOW QUALITY PROTEIN: ZINC FINGER BED DOMAIN-CONTAINING PROTEIN 5-LIKE"/>
    <property type="match status" value="1"/>
</dbReference>
<feature type="compositionally biased region" description="Basic and acidic residues" evidence="1">
    <location>
        <begin position="28"/>
        <end position="42"/>
    </location>
</feature>
<organism evidence="2 3">
    <name type="scientific">Octopus sinensis</name>
    <name type="common">East Asian common octopus</name>
    <dbReference type="NCBI Taxonomy" id="2607531"/>
    <lineage>
        <taxon>Eukaryota</taxon>
        <taxon>Metazoa</taxon>
        <taxon>Spiralia</taxon>
        <taxon>Lophotrochozoa</taxon>
        <taxon>Mollusca</taxon>
        <taxon>Cephalopoda</taxon>
        <taxon>Coleoidea</taxon>
        <taxon>Octopodiformes</taxon>
        <taxon>Octopoda</taxon>
        <taxon>Incirrata</taxon>
        <taxon>Octopodidae</taxon>
        <taxon>Octopus</taxon>
    </lineage>
</organism>
<accession>A0A6P7SNJ1</accession>
<feature type="region of interest" description="Disordered" evidence="1">
    <location>
        <begin position="1"/>
        <end position="51"/>
    </location>
</feature>
<evidence type="ECO:0000256" key="1">
    <source>
        <dbReference type="SAM" id="MobiDB-lite"/>
    </source>
</evidence>
<feature type="compositionally biased region" description="Basic and acidic residues" evidence="1">
    <location>
        <begin position="1"/>
        <end position="14"/>
    </location>
</feature>
<dbReference type="KEGG" id="osn:115214386"/>
<dbReference type="PANTHER" id="PTHR45913">
    <property type="entry name" value="EPM2A-INTERACTING PROTEIN 1"/>
    <property type="match status" value="1"/>
</dbReference>
<proteinExistence type="predicted"/>
<protein>
    <submittedName>
        <fullName evidence="3">Protein FAM200B-like</fullName>
    </submittedName>
</protein>
<reference evidence="3" key="1">
    <citation type="submission" date="2025-08" db="UniProtKB">
        <authorList>
            <consortium name="RefSeq"/>
        </authorList>
    </citation>
    <scope>IDENTIFICATION</scope>
</reference>
<dbReference type="AlphaFoldDB" id="A0A6P7SNJ1"/>
<gene>
    <name evidence="3" type="primary">LOC115214386</name>
</gene>
<sequence>MAAMYKEKQVDARTHPCLRPPLMGNGSKNEKESHSKQDEYQNKKSTSSKRNIKKITSNYGFILSEKDNSVPFCMICLTALSNEAMVPSKLQRHLITNHPQHKDKPNEYLEMLKNNLKIQSKRLKKFHSIPEKAQIASYKIAQLLTKKKKTHSDVENIILPALEIAIGTMIIDGAVKQI</sequence>
<evidence type="ECO:0000313" key="2">
    <source>
        <dbReference type="Proteomes" id="UP000515154"/>
    </source>
</evidence>
<dbReference type="RefSeq" id="XP_029639441.1">
    <property type="nucleotide sequence ID" value="XM_029783581.1"/>
</dbReference>
<evidence type="ECO:0000313" key="3">
    <source>
        <dbReference type="RefSeq" id="XP_029639441.1"/>
    </source>
</evidence>
<dbReference type="Proteomes" id="UP000515154">
    <property type="component" value="Linkage group LG7"/>
</dbReference>
<keyword evidence="2" id="KW-1185">Reference proteome</keyword>